<name>A0A1F6BH41_9BACT</name>
<gene>
    <name evidence="3" type="ORF">A2968_02190</name>
</gene>
<evidence type="ECO:0000313" key="3">
    <source>
        <dbReference type="EMBL" id="OGG36198.1"/>
    </source>
</evidence>
<dbReference type="InterPro" id="IPR001920">
    <property type="entry name" value="Asp/Glu_race"/>
</dbReference>
<evidence type="ECO:0000256" key="1">
    <source>
        <dbReference type="ARBA" id="ARBA00007847"/>
    </source>
</evidence>
<protein>
    <recommendedName>
        <fullName evidence="5">Aspartate racemase</fullName>
    </recommendedName>
</protein>
<dbReference type="Gene3D" id="3.40.50.1860">
    <property type="match status" value="2"/>
</dbReference>
<dbReference type="Pfam" id="PF01177">
    <property type="entry name" value="Asp_Glu_race"/>
    <property type="match status" value="1"/>
</dbReference>
<dbReference type="InterPro" id="IPR015942">
    <property type="entry name" value="Asp/Glu/hydantoin_racemase"/>
</dbReference>
<reference evidence="3 4" key="1">
    <citation type="journal article" date="2016" name="Nat. Commun.">
        <title>Thousands of microbial genomes shed light on interconnected biogeochemical processes in an aquifer system.</title>
        <authorList>
            <person name="Anantharaman K."/>
            <person name="Brown C.T."/>
            <person name="Hug L.A."/>
            <person name="Sharon I."/>
            <person name="Castelle C.J."/>
            <person name="Probst A.J."/>
            <person name="Thomas B.C."/>
            <person name="Singh A."/>
            <person name="Wilkins M.J."/>
            <person name="Karaoz U."/>
            <person name="Brodie E.L."/>
            <person name="Williams K.H."/>
            <person name="Hubbard S.S."/>
            <person name="Banfield J.F."/>
        </authorList>
    </citation>
    <scope>NUCLEOTIDE SEQUENCE [LARGE SCALE GENOMIC DNA]</scope>
</reference>
<dbReference type="PROSITE" id="PS00924">
    <property type="entry name" value="ASP_GLU_RACEMASE_2"/>
    <property type="match status" value="1"/>
</dbReference>
<proteinExistence type="inferred from homology"/>
<dbReference type="STRING" id="1798391.A2968_02190"/>
<dbReference type="PANTHER" id="PTHR21198:SF7">
    <property type="entry name" value="ASPARTATE-GLUTAMATE RACEMASE FAMILY"/>
    <property type="match status" value="1"/>
</dbReference>
<sequence>MNKYRTIGIIGGQGPVSTADIYMRIIKYYQDKLGVRYIRDYPPIIIYSVPTPDLVKSVEDEKTTYLAVAKVTRQLEKDGADFIIIACNSLQFLIDKLQSLVKIPIVGIVPIVSAYVNKTGYKTVGLLASDTVIKREVYGKHLNNFGIKVILPDQSDQIVAEEIMLNEIGGKSGVEDKRKLKGIISNLQTAGAETVLLACTELPLVIKQKDVEIPLIDCNELYAIEAAKLSSKIQ</sequence>
<comment type="caution">
    <text evidence="3">The sequence shown here is derived from an EMBL/GenBank/DDBJ whole genome shotgun (WGS) entry which is preliminary data.</text>
</comment>
<organism evidence="3 4">
    <name type="scientific">Candidatus Gottesmanbacteria bacterium RIFCSPLOWO2_01_FULL_42_22</name>
    <dbReference type="NCBI Taxonomy" id="1798391"/>
    <lineage>
        <taxon>Bacteria</taxon>
        <taxon>Candidatus Gottesmaniibacteriota</taxon>
    </lineage>
</organism>
<evidence type="ECO:0000313" key="4">
    <source>
        <dbReference type="Proteomes" id="UP000176228"/>
    </source>
</evidence>
<accession>A0A1F6BH41</accession>
<dbReference type="AlphaFoldDB" id="A0A1F6BH41"/>
<dbReference type="GO" id="GO:0047661">
    <property type="term" value="F:amino-acid racemase activity"/>
    <property type="evidence" value="ECO:0007669"/>
    <property type="project" value="InterPro"/>
</dbReference>
<dbReference type="InterPro" id="IPR004380">
    <property type="entry name" value="Asp_race"/>
</dbReference>
<dbReference type="SUPFAM" id="SSF53681">
    <property type="entry name" value="Aspartate/glutamate racemase"/>
    <property type="match status" value="2"/>
</dbReference>
<dbReference type="Proteomes" id="UP000176228">
    <property type="component" value="Unassembled WGS sequence"/>
</dbReference>
<evidence type="ECO:0008006" key="5">
    <source>
        <dbReference type="Google" id="ProtNLM"/>
    </source>
</evidence>
<dbReference type="NCBIfam" id="TIGR00035">
    <property type="entry name" value="asp_race"/>
    <property type="match status" value="1"/>
</dbReference>
<dbReference type="InterPro" id="IPR033134">
    <property type="entry name" value="Asp/Glu_racemase_AS_2"/>
</dbReference>
<comment type="similarity">
    <text evidence="1">Belongs to the aspartate/glutamate racemases family.</text>
</comment>
<evidence type="ECO:0000256" key="2">
    <source>
        <dbReference type="ARBA" id="ARBA00023235"/>
    </source>
</evidence>
<keyword evidence="2" id="KW-0413">Isomerase</keyword>
<dbReference type="EMBL" id="MFJU01000021">
    <property type="protein sequence ID" value="OGG36198.1"/>
    <property type="molecule type" value="Genomic_DNA"/>
</dbReference>
<dbReference type="PANTHER" id="PTHR21198">
    <property type="entry name" value="GLUTAMATE RACEMASE"/>
    <property type="match status" value="1"/>
</dbReference>